<sequence length="158" mass="17484">MFGIFDYLKLGIGAAAGASLMLAYNAMIHDPMIHREARQGYILEAQKTALEAQLAERDRQVNAGQIVIDAYQAQLKNARETERAKSEQAEQEIAAYEKRLVDEGRTCRLGVDDIEFLRRWRTERGGDDPRAIAGAGHPSAIADRLPCAGDPCAADNRR</sequence>
<organism evidence="3 4">
    <name type="scientific">Phyllobacterium leguminum</name>
    <dbReference type="NCBI Taxonomy" id="314237"/>
    <lineage>
        <taxon>Bacteria</taxon>
        <taxon>Pseudomonadati</taxon>
        <taxon>Pseudomonadota</taxon>
        <taxon>Alphaproteobacteria</taxon>
        <taxon>Hyphomicrobiales</taxon>
        <taxon>Phyllobacteriaceae</taxon>
        <taxon>Phyllobacterium</taxon>
    </lineage>
</organism>
<dbReference type="EMBL" id="QJTF01000003">
    <property type="protein sequence ID" value="PYE89564.1"/>
    <property type="molecule type" value="Genomic_DNA"/>
</dbReference>
<comment type="caution">
    <text evidence="3">The sequence shown here is derived from an EMBL/GenBank/DDBJ whole genome shotgun (WGS) entry which is preliminary data.</text>
</comment>
<feature type="coiled-coil region" evidence="1">
    <location>
        <begin position="68"/>
        <end position="106"/>
    </location>
</feature>
<name>A0A318T5L0_9HYPH</name>
<proteinExistence type="predicted"/>
<dbReference type="Proteomes" id="UP000247454">
    <property type="component" value="Unassembled WGS sequence"/>
</dbReference>
<accession>A0A318T5L0</accession>
<dbReference type="AlphaFoldDB" id="A0A318T5L0"/>
<evidence type="ECO:0000313" key="3">
    <source>
        <dbReference type="EMBL" id="PYE89564.1"/>
    </source>
</evidence>
<feature type="region of interest" description="Disordered" evidence="2">
    <location>
        <begin position="125"/>
        <end position="158"/>
    </location>
</feature>
<reference evidence="3 4" key="1">
    <citation type="submission" date="2018-06" db="EMBL/GenBank/DDBJ databases">
        <title>Genomic Encyclopedia of Type Strains, Phase III (KMG-III): the genomes of soil and plant-associated and newly described type strains.</title>
        <authorList>
            <person name="Whitman W."/>
        </authorList>
    </citation>
    <scope>NUCLEOTIDE SEQUENCE [LARGE SCALE GENOMIC DNA]</scope>
    <source>
        <strain evidence="3 4">ORS 1419</strain>
    </source>
</reference>
<dbReference type="RefSeq" id="WP_181418327.1">
    <property type="nucleotide sequence ID" value="NZ_QJTF01000003.1"/>
</dbReference>
<evidence type="ECO:0000313" key="4">
    <source>
        <dbReference type="Proteomes" id="UP000247454"/>
    </source>
</evidence>
<protein>
    <submittedName>
        <fullName evidence="3">Uncharacterized protein</fullName>
    </submittedName>
</protein>
<evidence type="ECO:0000256" key="1">
    <source>
        <dbReference type="SAM" id="Coils"/>
    </source>
</evidence>
<keyword evidence="1" id="KW-0175">Coiled coil</keyword>
<gene>
    <name evidence="3" type="ORF">C7477_10372</name>
</gene>
<keyword evidence="4" id="KW-1185">Reference proteome</keyword>
<evidence type="ECO:0000256" key="2">
    <source>
        <dbReference type="SAM" id="MobiDB-lite"/>
    </source>
</evidence>